<evidence type="ECO:0000256" key="9">
    <source>
        <dbReference type="ARBA" id="ARBA00022884"/>
    </source>
</evidence>
<keyword evidence="2 13" id="KW-0963">Cytoplasm</keyword>
<dbReference type="EC" id="6.1.1.3" evidence="13"/>
<dbReference type="PRINTS" id="PR01047">
    <property type="entry name" value="TRNASYNTHTHR"/>
</dbReference>
<feature type="binding site" evidence="13">
    <location>
        <position position="335"/>
    </location>
    <ligand>
        <name>Zn(2+)</name>
        <dbReference type="ChEBI" id="CHEBI:29105"/>
        <note>catalytic</note>
    </ligand>
</feature>
<keyword evidence="10 13" id="KW-0648">Protein biosynthesis</keyword>
<dbReference type="PANTHER" id="PTHR11451:SF44">
    <property type="entry name" value="THREONINE--TRNA LIGASE, CHLOROPLASTIC_MITOCHONDRIAL 2"/>
    <property type="match status" value="1"/>
</dbReference>
<dbReference type="InterPro" id="IPR002320">
    <property type="entry name" value="Thr-tRNA-ligase_IIa"/>
</dbReference>
<evidence type="ECO:0000259" key="15">
    <source>
        <dbReference type="PROSITE" id="PS51880"/>
    </source>
</evidence>
<comment type="cofactor">
    <cofactor evidence="13">
        <name>Zn(2+)</name>
        <dbReference type="ChEBI" id="CHEBI:29105"/>
    </cofactor>
    <text evidence="13">Binds 1 zinc ion per subunit.</text>
</comment>
<dbReference type="SUPFAM" id="SSF81271">
    <property type="entry name" value="TGS-like"/>
    <property type="match status" value="1"/>
</dbReference>
<dbReference type="InterPro" id="IPR047246">
    <property type="entry name" value="ThrRS_anticodon"/>
</dbReference>
<dbReference type="GO" id="GO:0004829">
    <property type="term" value="F:threonine-tRNA ligase activity"/>
    <property type="evidence" value="ECO:0007669"/>
    <property type="project" value="UniProtKB-EC"/>
</dbReference>
<dbReference type="Pfam" id="PF00587">
    <property type="entry name" value="tRNA-synt_2b"/>
    <property type="match status" value="1"/>
</dbReference>
<dbReference type="Gene3D" id="3.30.930.10">
    <property type="entry name" value="Bira Bifunctional Protein, Domain 2"/>
    <property type="match status" value="1"/>
</dbReference>
<keyword evidence="5 13" id="KW-0479">Metal-binding</keyword>
<dbReference type="Proteomes" id="UP001316087">
    <property type="component" value="Unassembled WGS sequence"/>
</dbReference>
<evidence type="ECO:0000256" key="3">
    <source>
        <dbReference type="ARBA" id="ARBA00022555"/>
    </source>
</evidence>
<protein>
    <recommendedName>
        <fullName evidence="13">Threonine--tRNA ligase</fullName>
        <ecNumber evidence="13">6.1.1.3</ecNumber>
    </recommendedName>
    <alternativeName>
        <fullName evidence="13">Threonyl-tRNA synthetase</fullName>
        <shortName evidence="13">ThrRS</shortName>
    </alternativeName>
</protein>
<organism evidence="16 17">
    <name type="scientific">Solibacillus palustris</name>
    <dbReference type="NCBI Taxonomy" id="2908203"/>
    <lineage>
        <taxon>Bacteria</taxon>
        <taxon>Bacillati</taxon>
        <taxon>Bacillota</taxon>
        <taxon>Bacilli</taxon>
        <taxon>Bacillales</taxon>
        <taxon>Caryophanaceae</taxon>
        <taxon>Solibacillus</taxon>
    </lineage>
</organism>
<evidence type="ECO:0000313" key="16">
    <source>
        <dbReference type="EMBL" id="MCH7321914.1"/>
    </source>
</evidence>
<dbReference type="InterPro" id="IPR012676">
    <property type="entry name" value="TGS-like"/>
</dbReference>
<dbReference type="InterPro" id="IPR045864">
    <property type="entry name" value="aa-tRNA-synth_II/BPL/LPL"/>
</dbReference>
<dbReference type="EMBL" id="JAKZFC010000002">
    <property type="protein sequence ID" value="MCH7321914.1"/>
    <property type="molecule type" value="Genomic_DNA"/>
</dbReference>
<evidence type="ECO:0000259" key="14">
    <source>
        <dbReference type="PROSITE" id="PS50862"/>
    </source>
</evidence>
<dbReference type="SMART" id="SM00863">
    <property type="entry name" value="tRNA_SAD"/>
    <property type="match status" value="1"/>
</dbReference>
<comment type="similarity">
    <text evidence="1 13">Belongs to the class-II aminoacyl-tRNA synthetase family.</text>
</comment>
<sequence>MSNQEVAIQFPNGEQKRFAKGITLTEIAKSISPSLAQKSIVGGVNTTTTDLTRPILVDAEISLYDAVSQQGLAVLRHSTAHLLAQAVKRLYPGVKLGVGPIIENGFYYDIEMSHTLVPEDLGAIEREMKKIVNENLPVVRKEVTREQASHIFEEDYLKLELLEAIPTEELVTVYEQGEFVDLCRGPHVVSTNKLQYFKLMNISGAYWLGDSNNQMLQRIYGVAFATKEDMQDYFVFLEEAEKRNHRKLGKELDLFMFSEEAPGMPFYLANGQIIRNELENFLRNLQTSYDYKEVRTPLMMNQRLWEQSGHWHHYKENMYFTQVDEQKFALKPMNCPGHMLIYKNDLHSYRDLPIRMAEFGQVHRHEFSGALNGLLRVRTFCQDDAHIFVTPEQIEGEITLALQIIDHVYNVFGFEYDIELSTRPDNYMGELALWDKAEQALENVLNQLGFPYKINECDGAFYGPKIDIHIKDAIKRSHQCATVQLDFQLPEKFDLMYVNEDNEKVRPVVIHRAVFGSIDRFLGILIEHFGGAFPLWLAPKQVQIIGVSDVHKPYVEKVLHDLRQVNIRVSVDERNEKLGRKIRDAQMQKVPYILVLGDEEQHEGSVTIRAHKQEGLTKMSIGAFAEYVKEEIEQKKLPNFANV</sequence>
<dbReference type="Gene3D" id="3.40.50.800">
    <property type="entry name" value="Anticodon-binding domain"/>
    <property type="match status" value="1"/>
</dbReference>
<evidence type="ECO:0000256" key="1">
    <source>
        <dbReference type="ARBA" id="ARBA00008226"/>
    </source>
</evidence>
<dbReference type="InterPro" id="IPR004154">
    <property type="entry name" value="Anticodon-bd"/>
</dbReference>
<dbReference type="Gene3D" id="3.30.54.20">
    <property type="match status" value="1"/>
</dbReference>
<dbReference type="CDD" id="cd00860">
    <property type="entry name" value="ThrRS_anticodon"/>
    <property type="match status" value="1"/>
</dbReference>
<accession>A0ABS9UC65</accession>
<dbReference type="PROSITE" id="PS50862">
    <property type="entry name" value="AA_TRNA_LIGASE_II"/>
    <property type="match status" value="1"/>
</dbReference>
<dbReference type="Pfam" id="PF07973">
    <property type="entry name" value="tRNA_SAD"/>
    <property type="match status" value="1"/>
</dbReference>
<dbReference type="InterPro" id="IPR006195">
    <property type="entry name" value="aa-tRNA-synth_II"/>
</dbReference>
<feature type="domain" description="TGS" evidence="15">
    <location>
        <begin position="1"/>
        <end position="65"/>
    </location>
</feature>
<comment type="catalytic activity">
    <reaction evidence="12 13">
        <text>tRNA(Thr) + L-threonine + ATP = L-threonyl-tRNA(Thr) + AMP + diphosphate + H(+)</text>
        <dbReference type="Rhea" id="RHEA:24624"/>
        <dbReference type="Rhea" id="RHEA-COMP:9670"/>
        <dbReference type="Rhea" id="RHEA-COMP:9704"/>
        <dbReference type="ChEBI" id="CHEBI:15378"/>
        <dbReference type="ChEBI" id="CHEBI:30616"/>
        <dbReference type="ChEBI" id="CHEBI:33019"/>
        <dbReference type="ChEBI" id="CHEBI:57926"/>
        <dbReference type="ChEBI" id="CHEBI:78442"/>
        <dbReference type="ChEBI" id="CHEBI:78534"/>
        <dbReference type="ChEBI" id="CHEBI:456215"/>
        <dbReference type="EC" id="6.1.1.3"/>
    </reaction>
</comment>
<evidence type="ECO:0000256" key="8">
    <source>
        <dbReference type="ARBA" id="ARBA00022840"/>
    </source>
</evidence>
<dbReference type="Pfam" id="PF03129">
    <property type="entry name" value="HGTP_anticodon"/>
    <property type="match status" value="1"/>
</dbReference>
<keyword evidence="8 13" id="KW-0067">ATP-binding</keyword>
<dbReference type="NCBIfam" id="TIGR00418">
    <property type="entry name" value="thrS"/>
    <property type="match status" value="1"/>
</dbReference>
<keyword evidence="9 13" id="KW-0694">RNA-binding</keyword>
<name>A0ABS9UC65_9BACL</name>
<keyword evidence="4 13" id="KW-0436">Ligase</keyword>
<evidence type="ECO:0000256" key="2">
    <source>
        <dbReference type="ARBA" id="ARBA00022490"/>
    </source>
</evidence>
<dbReference type="InterPro" id="IPR036621">
    <property type="entry name" value="Anticodon-bd_dom_sf"/>
</dbReference>
<keyword evidence="11 13" id="KW-0030">Aminoacyl-tRNA synthetase</keyword>
<keyword evidence="17" id="KW-1185">Reference proteome</keyword>
<dbReference type="Gene3D" id="3.30.980.10">
    <property type="entry name" value="Threonyl-trna Synthetase, Chain A, domain 2"/>
    <property type="match status" value="1"/>
</dbReference>
<evidence type="ECO:0000256" key="12">
    <source>
        <dbReference type="ARBA" id="ARBA00049515"/>
    </source>
</evidence>
<proteinExistence type="inferred from homology"/>
<comment type="subunit">
    <text evidence="13">Homodimer.</text>
</comment>
<keyword evidence="7 13" id="KW-0862">Zinc</keyword>
<comment type="subcellular location">
    <subcellularLocation>
        <location evidence="13">Cytoplasm</location>
    </subcellularLocation>
</comment>
<evidence type="ECO:0000256" key="13">
    <source>
        <dbReference type="HAMAP-Rule" id="MF_00184"/>
    </source>
</evidence>
<feature type="binding site" evidence="13">
    <location>
        <position position="386"/>
    </location>
    <ligand>
        <name>Zn(2+)</name>
        <dbReference type="ChEBI" id="CHEBI:29105"/>
        <note>catalytic</note>
    </ligand>
</feature>
<feature type="binding site" evidence="13">
    <location>
        <position position="511"/>
    </location>
    <ligand>
        <name>Zn(2+)</name>
        <dbReference type="ChEBI" id="CHEBI:29105"/>
        <note>catalytic</note>
    </ligand>
</feature>
<evidence type="ECO:0000313" key="17">
    <source>
        <dbReference type="Proteomes" id="UP001316087"/>
    </source>
</evidence>
<keyword evidence="3 13" id="KW-0820">tRNA-binding</keyword>
<evidence type="ECO:0000256" key="4">
    <source>
        <dbReference type="ARBA" id="ARBA00022598"/>
    </source>
</evidence>
<dbReference type="InterPro" id="IPR012675">
    <property type="entry name" value="Beta-grasp_dom_sf"/>
</dbReference>
<dbReference type="InterPro" id="IPR004095">
    <property type="entry name" value="TGS"/>
</dbReference>
<comment type="caution">
    <text evidence="16">The sequence shown here is derived from an EMBL/GenBank/DDBJ whole genome shotgun (WGS) entry which is preliminary data.</text>
</comment>
<keyword evidence="6 13" id="KW-0547">Nucleotide-binding</keyword>
<evidence type="ECO:0000256" key="10">
    <source>
        <dbReference type="ARBA" id="ARBA00022917"/>
    </source>
</evidence>
<evidence type="ECO:0000256" key="7">
    <source>
        <dbReference type="ARBA" id="ARBA00022833"/>
    </source>
</evidence>
<evidence type="ECO:0000256" key="11">
    <source>
        <dbReference type="ARBA" id="ARBA00023146"/>
    </source>
</evidence>
<dbReference type="Pfam" id="PF02824">
    <property type="entry name" value="TGS"/>
    <property type="match status" value="1"/>
</dbReference>
<dbReference type="RefSeq" id="WP_241368964.1">
    <property type="nucleotide sequence ID" value="NZ_JAKZFC010000002.1"/>
</dbReference>
<dbReference type="Gene3D" id="3.10.20.30">
    <property type="match status" value="1"/>
</dbReference>
<feature type="domain" description="Aminoacyl-transfer RNA synthetases class-II family profile" evidence="14">
    <location>
        <begin position="274"/>
        <end position="534"/>
    </location>
</feature>
<dbReference type="InterPro" id="IPR002314">
    <property type="entry name" value="aa-tRNA-synt_IIb"/>
</dbReference>
<dbReference type="CDD" id="cd01667">
    <property type="entry name" value="TGS_ThrRS"/>
    <property type="match status" value="1"/>
</dbReference>
<reference evidence="16 17" key="1">
    <citation type="submission" date="2022-03" db="EMBL/GenBank/DDBJ databases">
        <authorList>
            <person name="Jo J.-H."/>
            <person name="Im W.-T."/>
        </authorList>
    </citation>
    <scope>NUCLEOTIDE SEQUENCE [LARGE SCALE GENOMIC DNA]</scope>
    <source>
        <strain evidence="16 17">MA9</strain>
    </source>
</reference>
<dbReference type="SUPFAM" id="SSF52954">
    <property type="entry name" value="Class II aaRS ABD-related"/>
    <property type="match status" value="1"/>
</dbReference>
<evidence type="ECO:0000256" key="5">
    <source>
        <dbReference type="ARBA" id="ARBA00022723"/>
    </source>
</evidence>
<dbReference type="SUPFAM" id="SSF55681">
    <property type="entry name" value="Class II aaRS and biotin synthetases"/>
    <property type="match status" value="1"/>
</dbReference>
<dbReference type="InterPro" id="IPR018163">
    <property type="entry name" value="Thr/Ala-tRNA-synth_IIc_edit"/>
</dbReference>
<dbReference type="HAMAP" id="MF_00184">
    <property type="entry name" value="Thr_tRNA_synth"/>
    <property type="match status" value="1"/>
</dbReference>
<dbReference type="CDD" id="cd00771">
    <property type="entry name" value="ThrRS_core"/>
    <property type="match status" value="1"/>
</dbReference>
<gene>
    <name evidence="13 16" type="primary">thrS</name>
    <name evidence="16" type="ORF">LZ480_08410</name>
</gene>
<dbReference type="SUPFAM" id="SSF55186">
    <property type="entry name" value="ThrRS/AlaRS common domain"/>
    <property type="match status" value="1"/>
</dbReference>
<evidence type="ECO:0000256" key="6">
    <source>
        <dbReference type="ARBA" id="ARBA00022741"/>
    </source>
</evidence>
<dbReference type="InterPro" id="IPR012947">
    <property type="entry name" value="tRNA_SAD"/>
</dbReference>
<comment type="caution">
    <text evidence="13">Lacks conserved residue(s) required for the propagation of feature annotation.</text>
</comment>
<dbReference type="PROSITE" id="PS51880">
    <property type="entry name" value="TGS"/>
    <property type="match status" value="1"/>
</dbReference>
<dbReference type="InterPro" id="IPR033728">
    <property type="entry name" value="ThrRS_core"/>
</dbReference>
<dbReference type="PANTHER" id="PTHR11451">
    <property type="entry name" value="THREONINE-TRNA LIGASE"/>
    <property type="match status" value="1"/>
</dbReference>